<name>A0A378RQC6_MYROD</name>
<dbReference type="InterPro" id="IPR057888">
    <property type="entry name" value="crAss_MUZ_C"/>
</dbReference>
<keyword evidence="3" id="KW-1185">Reference proteome</keyword>
<proteinExistence type="predicted"/>
<organism evidence="2 3">
    <name type="scientific">Myroides odoratus</name>
    <name type="common">Flavobacterium odoratum</name>
    <dbReference type="NCBI Taxonomy" id="256"/>
    <lineage>
        <taxon>Bacteria</taxon>
        <taxon>Pseudomonadati</taxon>
        <taxon>Bacteroidota</taxon>
        <taxon>Flavobacteriia</taxon>
        <taxon>Flavobacteriales</taxon>
        <taxon>Flavobacteriaceae</taxon>
        <taxon>Myroides</taxon>
    </lineage>
</organism>
<dbReference type="EMBL" id="UGQL01000001">
    <property type="protein sequence ID" value="STZ28367.1"/>
    <property type="molecule type" value="Genomic_DNA"/>
</dbReference>
<evidence type="ECO:0000313" key="3">
    <source>
        <dbReference type="Proteomes" id="UP000255024"/>
    </source>
</evidence>
<protein>
    <recommendedName>
        <fullName evidence="1">Crassvirus muzzle protein C-terminal domain-containing protein</fullName>
    </recommendedName>
</protein>
<dbReference type="Proteomes" id="UP000255024">
    <property type="component" value="Unassembled WGS sequence"/>
</dbReference>
<sequence length="239" mass="26972">MKTLGFKEKETGWVSFFSFLPDAYLRLGGTAFVIKDGNLWQQNDKSNPITNTFFGVKYPSKINTVFNEVQTDDKIFKTFVIEGSSSWDVEIKTNLTKTSLKATDFNKKESRYFAYLRGNEQEGDLNGNAQGVGICQSNNSDTLFFKRVSELTNVGDQLFKLDGDQSLLIGNIIDKSETSIRVDVNLVDSYNGFFILSSRNARIDGGEIRGYYADIEMINNDDKQVELFAINSNIVKSYV</sequence>
<reference evidence="2 3" key="1">
    <citation type="submission" date="2018-06" db="EMBL/GenBank/DDBJ databases">
        <authorList>
            <consortium name="Pathogen Informatics"/>
            <person name="Doyle S."/>
        </authorList>
    </citation>
    <scope>NUCLEOTIDE SEQUENCE [LARGE SCALE GENOMIC DNA]</scope>
    <source>
        <strain evidence="2 3">NCTC11179</strain>
    </source>
</reference>
<gene>
    <name evidence="2" type="ORF">NCTC11179_01911</name>
</gene>
<dbReference type="Pfam" id="PF25729">
    <property type="entry name" value="crAss_MUZ_C"/>
    <property type="match status" value="1"/>
</dbReference>
<dbReference type="RefSeq" id="WP_115091325.1">
    <property type="nucleotide sequence ID" value="NZ_CP068107.1"/>
</dbReference>
<evidence type="ECO:0000313" key="2">
    <source>
        <dbReference type="EMBL" id="STZ28367.1"/>
    </source>
</evidence>
<accession>A0A378RQC6</accession>
<evidence type="ECO:0000259" key="1">
    <source>
        <dbReference type="Pfam" id="PF25729"/>
    </source>
</evidence>
<feature type="domain" description="Crassvirus muzzle protein C-terminal" evidence="1">
    <location>
        <begin position="49"/>
        <end position="119"/>
    </location>
</feature>
<dbReference type="AlphaFoldDB" id="A0A378RQC6"/>